<evidence type="ECO:0000313" key="8">
    <source>
        <dbReference type="Proteomes" id="UP000190312"/>
    </source>
</evidence>
<evidence type="ECO:0000256" key="3">
    <source>
        <dbReference type="ARBA" id="ARBA00022989"/>
    </source>
</evidence>
<feature type="transmembrane region" description="Helical" evidence="5">
    <location>
        <begin position="436"/>
        <end position="460"/>
    </location>
</feature>
<accession>A0A1S9DWI6</accession>
<dbReference type="EMBL" id="MKZY01000002">
    <property type="protein sequence ID" value="OOO13360.1"/>
    <property type="molecule type" value="Genomic_DNA"/>
</dbReference>
<gene>
    <name evidence="7" type="ORF">OAory_01011090</name>
</gene>
<sequence>MSGFRHAFSMTRKEVRDAVPPGTISLSIYSQESAGRTHLKNNGELVLSPQPSEDPMDPLNWPSWRKFTVLLLMSLYAAIGNFTSGSISSAFPLYATPMAFNPPVSIGKLGHLVAVNVLMMGAANILWVPLANTFGRRPITLFNILLLTLCCVWAARATSFGSLLAARFFMGVGVAPADTIAPNVVGEIYFAHQRGKAMGFYTVFICIGPVLGGIAGGYIAGNLGLAWIHWINVILSGILLVACFFLVPETLYVREVPQATDPALDNGGKDEDAASSVKIEDITRNRTTSGSYTELTFLRSLKLYTYHGNLFQNFISPWLTLRLPGVWLVMLWYAGLVGGVVTISTVGPTLAAQPPYLWGNNAGLILVGGIIGALIGAVATALTADRIVTTKKTLQGEENMESEARLPIALPGLVLATTGLWTFGFCAQASNPHMWIGMQFGLGMLSFGLMQAPSIGFNYIIDSYASVSADCFVVVTCMRAIISFSWTFFASGWVESAGPAIPFGVLCDLEHVVSKIKEPHKRAYLITENINDASTDEYTSTFFPIASDLESQASQALDSGKPDDAIDLFRRAAVVYRISRFPYVDITQPNSIKRAAFERQKQVYLKAASRWDPPIKEVIIPHSSRGRNDGQEIPIYTRIPRTARPDNPVPVVFIMTGLDGYRPDNSQRTHKIIGRGWAVVIAEIPGTADSPADPADPSSPDRLWDSVFAYMATQPMLDMSQVVLWGLSAGGFYAIRAAHTHASRLRGAIAHGAGCHYFLDKEWLSRVDDHEYPFSIMPGWTKKYGYDDTEVFVQEARKKFSLVETGIVDRPSCRLLLLNVPDYFPRAKAMCHI</sequence>
<evidence type="ECO:0000256" key="5">
    <source>
        <dbReference type="SAM" id="Phobius"/>
    </source>
</evidence>
<organism evidence="7 8">
    <name type="scientific">Aspergillus oryzae</name>
    <name type="common">Yellow koji mold</name>
    <dbReference type="NCBI Taxonomy" id="5062"/>
    <lineage>
        <taxon>Eukaryota</taxon>
        <taxon>Fungi</taxon>
        <taxon>Dikarya</taxon>
        <taxon>Ascomycota</taxon>
        <taxon>Pezizomycotina</taxon>
        <taxon>Eurotiomycetes</taxon>
        <taxon>Eurotiomycetidae</taxon>
        <taxon>Eurotiales</taxon>
        <taxon>Aspergillaceae</taxon>
        <taxon>Aspergillus</taxon>
        <taxon>Aspergillus subgen. Circumdati</taxon>
    </lineage>
</organism>
<feature type="transmembrane region" description="Helical" evidence="5">
    <location>
        <begin position="198"/>
        <end position="221"/>
    </location>
</feature>
<dbReference type="InterPro" id="IPR011701">
    <property type="entry name" value="MFS"/>
</dbReference>
<keyword evidence="2 5" id="KW-0812">Transmembrane</keyword>
<dbReference type="InterPro" id="IPR020846">
    <property type="entry name" value="MFS_dom"/>
</dbReference>
<dbReference type="Gene3D" id="1.20.1250.20">
    <property type="entry name" value="MFS general substrate transporter like domains"/>
    <property type="match status" value="1"/>
</dbReference>
<evidence type="ECO:0000256" key="1">
    <source>
        <dbReference type="ARBA" id="ARBA00004141"/>
    </source>
</evidence>
<feature type="transmembrane region" description="Helical" evidence="5">
    <location>
        <begin position="472"/>
        <end position="494"/>
    </location>
</feature>
<feature type="transmembrane region" description="Helical" evidence="5">
    <location>
        <begin position="362"/>
        <end position="384"/>
    </location>
</feature>
<comment type="caution">
    <text evidence="7">The sequence shown here is derived from an EMBL/GenBank/DDBJ whole genome shotgun (WGS) entry which is preliminary data.</text>
</comment>
<name>A0A1S9DWI6_ASPOZ</name>
<keyword evidence="4 5" id="KW-0472">Membrane</keyword>
<dbReference type="PANTHER" id="PTHR23502">
    <property type="entry name" value="MAJOR FACILITATOR SUPERFAMILY"/>
    <property type="match status" value="1"/>
</dbReference>
<reference evidence="7 8" key="1">
    <citation type="submission" date="2016-10" db="EMBL/GenBank/DDBJ databases">
        <title>Genome sequencing of Aspergillus oryzae BCC7051.</title>
        <authorList>
            <person name="Thammarongtham C."/>
            <person name="Vorapreeda T."/>
            <person name="Nookaew I."/>
            <person name="Srisuk T."/>
            <person name="Land M."/>
            <person name="Jeennor S."/>
            <person name="Laoteng K."/>
        </authorList>
    </citation>
    <scope>NUCLEOTIDE SEQUENCE [LARGE SCALE GENOMIC DNA]</scope>
    <source>
        <strain evidence="7 8">BCC7051</strain>
    </source>
</reference>
<dbReference type="VEuPathDB" id="FungiDB:AO090005000333"/>
<feature type="transmembrane region" description="Helical" evidence="5">
    <location>
        <begin position="139"/>
        <end position="158"/>
    </location>
</feature>
<dbReference type="InterPro" id="IPR010520">
    <property type="entry name" value="FrsA-like"/>
</dbReference>
<feature type="transmembrane region" description="Helical" evidence="5">
    <location>
        <begin position="404"/>
        <end position="424"/>
    </location>
</feature>
<dbReference type="PROSITE" id="PS50850">
    <property type="entry name" value="MFS"/>
    <property type="match status" value="1"/>
</dbReference>
<dbReference type="OrthoDB" id="2585655at2759"/>
<evidence type="ECO:0000256" key="2">
    <source>
        <dbReference type="ARBA" id="ARBA00022692"/>
    </source>
</evidence>
<dbReference type="GO" id="GO:0005886">
    <property type="term" value="C:plasma membrane"/>
    <property type="evidence" value="ECO:0007669"/>
    <property type="project" value="TreeGrafter"/>
</dbReference>
<dbReference type="AlphaFoldDB" id="A0A1S9DWI6"/>
<feature type="transmembrane region" description="Helical" evidence="5">
    <location>
        <begin position="227"/>
        <end position="247"/>
    </location>
</feature>
<dbReference type="SUPFAM" id="SSF53474">
    <property type="entry name" value="alpha/beta-Hydrolases"/>
    <property type="match status" value="1"/>
</dbReference>
<dbReference type="SUPFAM" id="SSF103473">
    <property type="entry name" value="MFS general substrate transporter"/>
    <property type="match status" value="1"/>
</dbReference>
<dbReference type="InterPro" id="IPR036259">
    <property type="entry name" value="MFS_trans_sf"/>
</dbReference>
<dbReference type="InterPro" id="IPR029058">
    <property type="entry name" value="AB_hydrolase_fold"/>
</dbReference>
<evidence type="ECO:0000259" key="6">
    <source>
        <dbReference type="PROSITE" id="PS50850"/>
    </source>
</evidence>
<feature type="domain" description="Major facilitator superfamily (MFS) profile" evidence="6">
    <location>
        <begin position="69"/>
        <end position="522"/>
    </location>
</feature>
<evidence type="ECO:0000313" key="7">
    <source>
        <dbReference type="EMBL" id="OOO13360.1"/>
    </source>
</evidence>
<dbReference type="Gene3D" id="3.40.50.1820">
    <property type="entry name" value="alpha/beta hydrolase"/>
    <property type="match status" value="1"/>
</dbReference>
<dbReference type="GO" id="GO:0022857">
    <property type="term" value="F:transmembrane transporter activity"/>
    <property type="evidence" value="ECO:0007669"/>
    <property type="project" value="InterPro"/>
</dbReference>
<dbReference type="Proteomes" id="UP000190312">
    <property type="component" value="Unassembled WGS sequence"/>
</dbReference>
<feature type="transmembrane region" description="Helical" evidence="5">
    <location>
        <begin position="69"/>
        <end position="94"/>
    </location>
</feature>
<dbReference type="eggNOG" id="ENOG502S29V">
    <property type="taxonomic scope" value="Eukaryota"/>
</dbReference>
<feature type="transmembrane region" description="Helical" evidence="5">
    <location>
        <begin position="106"/>
        <end position="127"/>
    </location>
</feature>
<dbReference type="Pfam" id="PF06500">
    <property type="entry name" value="FrsA-like"/>
    <property type="match status" value="1"/>
</dbReference>
<keyword evidence="3 5" id="KW-1133">Transmembrane helix</keyword>
<protein>
    <submittedName>
        <fullName evidence="7">Major facilitator superfamily MFS_1</fullName>
    </submittedName>
</protein>
<proteinExistence type="predicted"/>
<dbReference type="Pfam" id="PF07690">
    <property type="entry name" value="MFS_1"/>
    <property type="match status" value="1"/>
</dbReference>
<evidence type="ECO:0000256" key="4">
    <source>
        <dbReference type="ARBA" id="ARBA00023136"/>
    </source>
</evidence>
<feature type="transmembrane region" description="Helical" evidence="5">
    <location>
        <begin position="164"/>
        <end position="186"/>
    </location>
</feature>
<feature type="transmembrane region" description="Helical" evidence="5">
    <location>
        <begin position="326"/>
        <end position="350"/>
    </location>
</feature>
<comment type="subcellular location">
    <subcellularLocation>
        <location evidence="1">Membrane</location>
        <topology evidence="1">Multi-pass membrane protein</topology>
    </subcellularLocation>
</comment>
<dbReference type="PANTHER" id="PTHR23502:SF181">
    <property type="entry name" value="MAJOR FACILITATOR SUPERFAMILY (MFS) PROFILE DOMAIN-CONTAINING PROTEIN"/>
    <property type="match status" value="1"/>
</dbReference>
<dbReference type="VEuPathDB" id="FungiDB:AO090005000332"/>